<gene>
    <name evidence="1" type="ORF">B0H16DRAFT_350778</name>
</gene>
<name>A0AAD7JL06_9AGAR</name>
<protein>
    <submittedName>
        <fullName evidence="1">Uncharacterized protein</fullName>
    </submittedName>
</protein>
<organism evidence="1 2">
    <name type="scientific">Mycena metata</name>
    <dbReference type="NCBI Taxonomy" id="1033252"/>
    <lineage>
        <taxon>Eukaryota</taxon>
        <taxon>Fungi</taxon>
        <taxon>Dikarya</taxon>
        <taxon>Basidiomycota</taxon>
        <taxon>Agaricomycotina</taxon>
        <taxon>Agaricomycetes</taxon>
        <taxon>Agaricomycetidae</taxon>
        <taxon>Agaricales</taxon>
        <taxon>Marasmiineae</taxon>
        <taxon>Mycenaceae</taxon>
        <taxon>Mycena</taxon>
    </lineage>
</organism>
<reference evidence="1" key="1">
    <citation type="submission" date="2023-03" db="EMBL/GenBank/DDBJ databases">
        <title>Massive genome expansion in bonnet fungi (Mycena s.s.) driven by repeated elements and novel gene families across ecological guilds.</title>
        <authorList>
            <consortium name="Lawrence Berkeley National Laboratory"/>
            <person name="Harder C.B."/>
            <person name="Miyauchi S."/>
            <person name="Viragh M."/>
            <person name="Kuo A."/>
            <person name="Thoen E."/>
            <person name="Andreopoulos B."/>
            <person name="Lu D."/>
            <person name="Skrede I."/>
            <person name="Drula E."/>
            <person name="Henrissat B."/>
            <person name="Morin E."/>
            <person name="Kohler A."/>
            <person name="Barry K."/>
            <person name="LaButti K."/>
            <person name="Morin E."/>
            <person name="Salamov A."/>
            <person name="Lipzen A."/>
            <person name="Mereny Z."/>
            <person name="Hegedus B."/>
            <person name="Baldrian P."/>
            <person name="Stursova M."/>
            <person name="Weitz H."/>
            <person name="Taylor A."/>
            <person name="Grigoriev I.V."/>
            <person name="Nagy L.G."/>
            <person name="Martin F."/>
            <person name="Kauserud H."/>
        </authorList>
    </citation>
    <scope>NUCLEOTIDE SEQUENCE</scope>
    <source>
        <strain evidence="1">CBHHK182m</strain>
    </source>
</reference>
<proteinExistence type="predicted"/>
<evidence type="ECO:0000313" key="2">
    <source>
        <dbReference type="Proteomes" id="UP001215598"/>
    </source>
</evidence>
<evidence type="ECO:0000313" key="1">
    <source>
        <dbReference type="EMBL" id="KAJ7767106.1"/>
    </source>
</evidence>
<dbReference type="Proteomes" id="UP001215598">
    <property type="component" value="Unassembled WGS sequence"/>
</dbReference>
<sequence length="380" mass="42512">MPFEHFLNHYRHSHFLTLDLWAYFVEESGNAADYLHTLYHGRGIPIHWGTWIRTSTGKLCLDLIPSKTPLYPGLNAGIPLTSRPAGMSFSEPNREATFISSVTLAEYDQHCYWALARYHSILITAAASVLLGAVLDFSASSRLQCPVEIASLPSSPELSHRAWRWIDERTSFVKNSANPVAECGRGGLTVSAEVIANGWTRCDTRDDFCFYPSMAVWTVGDDMLPWLSQANHIISRSAQEHCEEYAIVKQILFQISMTEPSAALPPGYLFLCPASDFQVGPNLFRWPDCPAYWSLDSSGTNRLSADDARSAGFPSFGLLTGVQVVSWDESVYEGTRQFHEAKGYDPYSQDVARHLGRPLYHLSPEMHAEERFADGEPHSV</sequence>
<comment type="caution">
    <text evidence="1">The sequence shown here is derived from an EMBL/GenBank/DDBJ whole genome shotgun (WGS) entry which is preliminary data.</text>
</comment>
<dbReference type="AlphaFoldDB" id="A0AAD7JL06"/>
<accession>A0AAD7JL06</accession>
<dbReference type="EMBL" id="JARKIB010000022">
    <property type="protein sequence ID" value="KAJ7767106.1"/>
    <property type="molecule type" value="Genomic_DNA"/>
</dbReference>
<keyword evidence="2" id="KW-1185">Reference proteome</keyword>